<organism evidence="2 3">
    <name type="scientific">Gordonia phage Ghobes</name>
    <dbReference type="NCBI Taxonomy" id="1887647"/>
    <lineage>
        <taxon>Viruses</taxon>
        <taxon>Duplodnaviria</taxon>
        <taxon>Heunggongvirae</taxon>
        <taxon>Uroviricota</taxon>
        <taxon>Caudoviricetes</taxon>
        <taxon>Ghobesvirus</taxon>
        <taxon>Ghobesvirus ghobes</taxon>
    </lineage>
</organism>
<reference evidence="3" key="1">
    <citation type="submission" date="2016-07" db="EMBL/GenBank/DDBJ databases">
        <authorList>
            <person name="Florea S."/>
            <person name="Webb J.S."/>
            <person name="Jaromczyk J."/>
            <person name="Schardl C.L."/>
        </authorList>
    </citation>
    <scope>NUCLEOTIDE SEQUENCE [LARGE SCALE GENOMIC DNA]</scope>
</reference>
<dbReference type="KEGG" id="vg:29063335"/>
<dbReference type="GeneID" id="29063335"/>
<evidence type="ECO:0000313" key="2">
    <source>
        <dbReference type="EMBL" id="AOE44403.1"/>
    </source>
</evidence>
<evidence type="ECO:0000256" key="1">
    <source>
        <dbReference type="SAM" id="Coils"/>
    </source>
</evidence>
<proteinExistence type="predicted"/>
<protein>
    <submittedName>
        <fullName evidence="2">Uncharacterized protein</fullName>
    </submittedName>
</protein>
<gene>
    <name evidence="2" type="primary">52</name>
    <name evidence="2" type="ORF">SEA_GHOBES_52</name>
</gene>
<dbReference type="Proteomes" id="UP000203019">
    <property type="component" value="Segment"/>
</dbReference>
<accession>A0A1B3B074</accession>
<dbReference type="RefSeq" id="YP_009281155.1">
    <property type="nucleotide sequence ID" value="NC_031028.1"/>
</dbReference>
<sequence length="121" mass="13779">MKPGELSERQQKWNRVFGEVEPHNHLRQQLKNLADFLRSYGNTEPTREGQLNYRGGKAAFQEPLTRSVLSVLSCWSSKFRLSAAAAEFLSDELELAAEGLEDEFEKASYRRLVHLLGQAAK</sequence>
<dbReference type="EMBL" id="KX557278">
    <property type="protein sequence ID" value="AOE44403.1"/>
    <property type="molecule type" value="Genomic_DNA"/>
</dbReference>
<keyword evidence="1" id="KW-0175">Coiled coil</keyword>
<evidence type="ECO:0000313" key="3">
    <source>
        <dbReference type="Proteomes" id="UP000203019"/>
    </source>
</evidence>
<feature type="coiled-coil region" evidence="1">
    <location>
        <begin position="83"/>
        <end position="110"/>
    </location>
</feature>
<keyword evidence="3" id="KW-1185">Reference proteome</keyword>
<name>A0A1B3B074_9CAUD</name>